<reference evidence="1" key="1">
    <citation type="journal article" date="2021" name="Proc. Natl. Acad. Sci. U.S.A.">
        <title>A Catalog of Tens of Thousands of Viruses from Human Metagenomes Reveals Hidden Associations with Chronic Diseases.</title>
        <authorList>
            <person name="Tisza M.J."/>
            <person name="Buck C.B."/>
        </authorList>
    </citation>
    <scope>NUCLEOTIDE SEQUENCE</scope>
    <source>
        <strain evidence="1">Ct2vX3</strain>
    </source>
</reference>
<evidence type="ECO:0000313" key="1">
    <source>
        <dbReference type="EMBL" id="DAE11687.1"/>
    </source>
</evidence>
<organism evidence="1">
    <name type="scientific">Siphoviridae sp. ct2vX3</name>
    <dbReference type="NCBI Taxonomy" id="2825318"/>
    <lineage>
        <taxon>Viruses</taxon>
        <taxon>Duplodnaviria</taxon>
        <taxon>Heunggongvirae</taxon>
        <taxon>Uroviricota</taxon>
        <taxon>Caudoviricetes</taxon>
    </lineage>
</organism>
<name>A0A8S5PXE3_9CAUD</name>
<proteinExistence type="predicted"/>
<accession>A0A8S5PXE3</accession>
<sequence length="29" mass="3598">MLQQSRPKLKIIWILILKLPVLMLMRKHR</sequence>
<dbReference type="EMBL" id="BK015535">
    <property type="protein sequence ID" value="DAE11687.1"/>
    <property type="molecule type" value="Genomic_DNA"/>
</dbReference>
<protein>
    <submittedName>
        <fullName evidence="1">Uncharacterized protein</fullName>
    </submittedName>
</protein>